<dbReference type="AlphaFoldDB" id="A0A060CAR0"/>
<dbReference type="PANTHER" id="PTHR36447">
    <property type="entry name" value="BETA-GALACTOSIDASE GANA"/>
    <property type="match status" value="1"/>
</dbReference>
<dbReference type="CDD" id="cd03143">
    <property type="entry name" value="A4_beta-galactosidase_middle_domain"/>
    <property type="match status" value="1"/>
</dbReference>
<dbReference type="InterPro" id="IPR029062">
    <property type="entry name" value="Class_I_gatase-like"/>
</dbReference>
<dbReference type="GO" id="GO:0005975">
    <property type="term" value="P:carbohydrate metabolic process"/>
    <property type="evidence" value="ECO:0007669"/>
    <property type="project" value="InterPro"/>
</dbReference>
<dbReference type="Gene3D" id="3.40.50.880">
    <property type="match status" value="1"/>
</dbReference>
<dbReference type="SUPFAM" id="SSF52317">
    <property type="entry name" value="Class I glutamine amidotransferase-like"/>
    <property type="match status" value="1"/>
</dbReference>
<feature type="domain" description="Beta-galactosidase trimerisation" evidence="1">
    <location>
        <begin position="29"/>
        <end position="154"/>
    </location>
</feature>
<evidence type="ECO:0000313" key="2">
    <source>
        <dbReference type="EMBL" id="AIA89811.1"/>
    </source>
</evidence>
<accession>A0A060CAR0</accession>
<proteinExistence type="predicted"/>
<dbReference type="PANTHER" id="PTHR36447:SF1">
    <property type="entry name" value="BETA-GALACTOSIDASE GANA"/>
    <property type="match status" value="1"/>
</dbReference>
<dbReference type="EMBL" id="KF122515">
    <property type="protein sequence ID" value="AIA89811.1"/>
    <property type="molecule type" value="Genomic_DNA"/>
</dbReference>
<dbReference type="Pfam" id="PF08532">
    <property type="entry name" value="Glyco_hydro_42M"/>
    <property type="match status" value="1"/>
</dbReference>
<feature type="non-terminal residue" evidence="2">
    <location>
        <position position="1"/>
    </location>
</feature>
<sequence length="158" mass="18150">RRRYREIREAGAEVQRLAARLRGGRLETQAAVIYSYDVLWAHRVQGHNPQFDYKQMVWEQYDCLVRGAVGTDVIGETADFCPYRVIFMPALCMTTEAAVQKAEEYVRQGGTLVLTYRSGIKRWNGQMTEETLPGPFRRLAGIRVEEFDSLNFGRTVPV</sequence>
<name>A0A060CAR0_9BACT</name>
<evidence type="ECO:0000259" key="1">
    <source>
        <dbReference type="Pfam" id="PF08532"/>
    </source>
</evidence>
<organism evidence="2">
    <name type="scientific">uncultured Acidobacteriota bacterium</name>
    <dbReference type="NCBI Taxonomy" id="171953"/>
    <lineage>
        <taxon>Bacteria</taxon>
        <taxon>Pseudomonadati</taxon>
        <taxon>Acidobacteriota</taxon>
        <taxon>environmental samples</taxon>
    </lineage>
</organism>
<dbReference type="GO" id="GO:0004565">
    <property type="term" value="F:beta-galactosidase activity"/>
    <property type="evidence" value="ECO:0007669"/>
    <property type="project" value="InterPro"/>
</dbReference>
<dbReference type="InterPro" id="IPR003476">
    <property type="entry name" value="Glyco_hydro_42"/>
</dbReference>
<protein>
    <submittedName>
        <fullName evidence="2">Glyco_hydro_42M</fullName>
    </submittedName>
</protein>
<dbReference type="InterPro" id="IPR013738">
    <property type="entry name" value="Beta_galactosidase_Trimer"/>
</dbReference>
<feature type="non-terminal residue" evidence="2">
    <location>
        <position position="158"/>
    </location>
</feature>
<reference evidence="2" key="1">
    <citation type="journal article" date="2013" name="Environ. Microbiol.">
        <title>Seasonally variable intestinal metagenomes of the red palm weevil (Rhynchophorus ferrugineus).</title>
        <authorList>
            <person name="Jia S."/>
            <person name="Zhang X."/>
            <person name="Zhang G."/>
            <person name="Yin A."/>
            <person name="Zhang S."/>
            <person name="Li F."/>
            <person name="Wang L."/>
            <person name="Zhao D."/>
            <person name="Yun Q."/>
            <person name="Tala"/>
            <person name="Wang J."/>
            <person name="Sun G."/>
            <person name="Baabdullah M."/>
            <person name="Yu X."/>
            <person name="Hu S."/>
            <person name="Al-Mssallem I.S."/>
            <person name="Yu J."/>
        </authorList>
    </citation>
    <scope>NUCLEOTIDE SEQUENCE</scope>
</reference>